<dbReference type="PIRSF" id="PIRSF037006">
    <property type="entry name" value="Wax_synthase"/>
    <property type="match status" value="1"/>
</dbReference>
<keyword evidence="6" id="KW-0443">Lipid metabolism</keyword>
<name>A0A8S9RLH3_BRACR</name>
<sequence>MSVLSILVHHLLHPSGDLTEMVSFISAWCLVIISLCYTHVVARLVSKGMRRMILFIPVFLYFFVVPLSLSNIHAVGITAFFISWLANFKLFLFALGRGPLASDSKPLLSLPIFLAVSCLPIKIHLSPKPTTSYSSREGLLYYTIMVTLLVLMTKVYAYNSKLPDKAVLTLYAIHIYLSLELILAATATMVRAISSLELEPQFNKPYLATSLQEFWGRRWNLAVSGILRPTVYEPMVQLFSVLGPNWSQAPAVFATFVVSGLMHELIFFYLGGLMPDWKVMWFFLVHGICTTVEIAVKKKVYGRWRFIPTGTSRVLTFGFVMVTGLWLFLPVFKRGNIFERILEEYAHAGAVVSELKSIIASLILNT</sequence>
<feature type="transmembrane region" description="Helical" evidence="9">
    <location>
        <begin position="52"/>
        <end position="69"/>
    </location>
</feature>
<comment type="subcellular location">
    <subcellularLocation>
        <location evidence="1">Membrane</location>
        <topology evidence="1">Multi-pass membrane protein</topology>
    </subcellularLocation>
</comment>
<keyword evidence="8" id="KW-0012">Acyltransferase</keyword>
<gene>
    <name evidence="11" type="ORF">F2Q69_00061576</name>
</gene>
<dbReference type="GO" id="GO:0016020">
    <property type="term" value="C:membrane"/>
    <property type="evidence" value="ECO:0007669"/>
    <property type="project" value="UniProtKB-SubCell"/>
</dbReference>
<evidence type="ECO:0000313" key="12">
    <source>
        <dbReference type="Proteomes" id="UP000712600"/>
    </source>
</evidence>
<proteinExistence type="inferred from homology"/>
<feature type="transmembrane region" description="Helical" evidence="9">
    <location>
        <begin position="107"/>
        <end position="127"/>
    </location>
</feature>
<dbReference type="Proteomes" id="UP000712600">
    <property type="component" value="Unassembled WGS sequence"/>
</dbReference>
<comment type="similarity">
    <text evidence="2">Belongs to the wax synthase family.</text>
</comment>
<feature type="transmembrane region" description="Helical" evidence="9">
    <location>
        <begin position="21"/>
        <end position="40"/>
    </location>
</feature>
<dbReference type="InterPro" id="IPR017088">
    <property type="entry name" value="Wax_synthase_Magnoliopsida"/>
</dbReference>
<evidence type="ECO:0000256" key="8">
    <source>
        <dbReference type="ARBA" id="ARBA00023315"/>
    </source>
</evidence>
<keyword evidence="4 9" id="KW-0812">Transmembrane</keyword>
<protein>
    <recommendedName>
        <fullName evidence="10">Wax synthase domain-containing protein</fullName>
    </recommendedName>
</protein>
<dbReference type="PANTHER" id="PTHR31595:SF46">
    <property type="entry name" value="ACYL-COA--STEROL O-ACYLTRANSFERASE 1"/>
    <property type="match status" value="1"/>
</dbReference>
<evidence type="ECO:0000256" key="1">
    <source>
        <dbReference type="ARBA" id="ARBA00004141"/>
    </source>
</evidence>
<dbReference type="InterPro" id="IPR032805">
    <property type="entry name" value="Wax_synthase_dom"/>
</dbReference>
<evidence type="ECO:0000256" key="2">
    <source>
        <dbReference type="ARBA" id="ARBA00007282"/>
    </source>
</evidence>
<feature type="transmembrane region" description="Helical" evidence="9">
    <location>
        <begin position="139"/>
        <end position="158"/>
    </location>
</feature>
<evidence type="ECO:0000256" key="4">
    <source>
        <dbReference type="ARBA" id="ARBA00022692"/>
    </source>
</evidence>
<accession>A0A8S9RLH3</accession>
<organism evidence="11 12">
    <name type="scientific">Brassica cretica</name>
    <name type="common">Mustard</name>
    <dbReference type="NCBI Taxonomy" id="69181"/>
    <lineage>
        <taxon>Eukaryota</taxon>
        <taxon>Viridiplantae</taxon>
        <taxon>Streptophyta</taxon>
        <taxon>Embryophyta</taxon>
        <taxon>Tracheophyta</taxon>
        <taxon>Spermatophyta</taxon>
        <taxon>Magnoliopsida</taxon>
        <taxon>eudicotyledons</taxon>
        <taxon>Gunneridae</taxon>
        <taxon>Pentapetalae</taxon>
        <taxon>rosids</taxon>
        <taxon>malvids</taxon>
        <taxon>Brassicales</taxon>
        <taxon>Brassicaceae</taxon>
        <taxon>Brassiceae</taxon>
        <taxon>Brassica</taxon>
    </lineage>
</organism>
<keyword evidence="5 9" id="KW-1133">Transmembrane helix</keyword>
<keyword evidence="3" id="KW-0808">Transferase</keyword>
<evidence type="ECO:0000256" key="6">
    <source>
        <dbReference type="ARBA" id="ARBA00023098"/>
    </source>
</evidence>
<evidence type="ECO:0000256" key="9">
    <source>
        <dbReference type="SAM" id="Phobius"/>
    </source>
</evidence>
<feature type="transmembrane region" description="Helical" evidence="9">
    <location>
        <begin position="316"/>
        <end position="332"/>
    </location>
</feature>
<dbReference type="EMBL" id="QGKX02000095">
    <property type="protein sequence ID" value="KAF3573659.1"/>
    <property type="molecule type" value="Genomic_DNA"/>
</dbReference>
<dbReference type="InterPro" id="IPR044851">
    <property type="entry name" value="Wax_synthase"/>
</dbReference>
<evidence type="ECO:0000259" key="10">
    <source>
        <dbReference type="Pfam" id="PF13813"/>
    </source>
</evidence>
<feature type="transmembrane region" description="Helical" evidence="9">
    <location>
        <begin position="251"/>
        <end position="272"/>
    </location>
</feature>
<feature type="transmembrane region" description="Helical" evidence="9">
    <location>
        <begin position="279"/>
        <end position="296"/>
    </location>
</feature>
<evidence type="ECO:0000256" key="7">
    <source>
        <dbReference type="ARBA" id="ARBA00023136"/>
    </source>
</evidence>
<evidence type="ECO:0000256" key="3">
    <source>
        <dbReference type="ARBA" id="ARBA00022679"/>
    </source>
</evidence>
<keyword evidence="7 9" id="KW-0472">Membrane</keyword>
<evidence type="ECO:0000313" key="11">
    <source>
        <dbReference type="EMBL" id="KAF3573659.1"/>
    </source>
</evidence>
<dbReference type="AlphaFoldDB" id="A0A8S9RLH3"/>
<feature type="transmembrane region" description="Helical" evidence="9">
    <location>
        <begin position="75"/>
        <end position="95"/>
    </location>
</feature>
<comment type="caution">
    <text evidence="11">The sequence shown here is derived from an EMBL/GenBank/DDBJ whole genome shotgun (WGS) entry which is preliminary data.</text>
</comment>
<dbReference type="GO" id="GO:0008374">
    <property type="term" value="F:O-acyltransferase activity"/>
    <property type="evidence" value="ECO:0007669"/>
    <property type="project" value="InterPro"/>
</dbReference>
<reference evidence="11" key="1">
    <citation type="submission" date="2019-12" db="EMBL/GenBank/DDBJ databases">
        <title>Genome sequencing and annotation of Brassica cretica.</title>
        <authorList>
            <person name="Studholme D.J."/>
            <person name="Sarris P."/>
        </authorList>
    </citation>
    <scope>NUCLEOTIDE SEQUENCE</scope>
    <source>
        <strain evidence="11">PFS-109/04</strain>
        <tissue evidence="11">Leaf</tissue>
    </source>
</reference>
<dbReference type="PANTHER" id="PTHR31595">
    <property type="entry name" value="LONG-CHAIN-ALCOHOL O-FATTY-ACYLTRANSFERASE 3-RELATED"/>
    <property type="match status" value="1"/>
</dbReference>
<feature type="domain" description="Wax synthase" evidence="10">
    <location>
        <begin position="199"/>
        <end position="284"/>
    </location>
</feature>
<evidence type="ECO:0000256" key="5">
    <source>
        <dbReference type="ARBA" id="ARBA00022989"/>
    </source>
</evidence>
<feature type="transmembrane region" description="Helical" evidence="9">
    <location>
        <begin position="170"/>
        <end position="193"/>
    </location>
</feature>
<dbReference type="GO" id="GO:0006629">
    <property type="term" value="P:lipid metabolic process"/>
    <property type="evidence" value="ECO:0007669"/>
    <property type="project" value="UniProtKB-KW"/>
</dbReference>
<dbReference type="Pfam" id="PF13813">
    <property type="entry name" value="MBOAT_2"/>
    <property type="match status" value="1"/>
</dbReference>